<dbReference type="EMBL" id="SOCP01000010">
    <property type="protein sequence ID" value="TDV47178.1"/>
    <property type="molecule type" value="Genomic_DNA"/>
</dbReference>
<name>A0A4R7VDU6_9PSEU</name>
<feature type="region of interest" description="Disordered" evidence="1">
    <location>
        <begin position="122"/>
        <end position="145"/>
    </location>
</feature>
<dbReference type="RefSeq" id="WP_133905662.1">
    <property type="nucleotide sequence ID" value="NZ_SOCP01000010.1"/>
</dbReference>
<reference evidence="2 3" key="1">
    <citation type="submission" date="2019-03" db="EMBL/GenBank/DDBJ databases">
        <title>Genomic Encyclopedia of Archaeal and Bacterial Type Strains, Phase II (KMG-II): from individual species to whole genera.</title>
        <authorList>
            <person name="Goeker M."/>
        </authorList>
    </citation>
    <scope>NUCLEOTIDE SEQUENCE [LARGE SCALE GENOMIC DNA]</scope>
    <source>
        <strain evidence="2 3">DSM 45499</strain>
    </source>
</reference>
<evidence type="ECO:0000313" key="3">
    <source>
        <dbReference type="Proteomes" id="UP000294927"/>
    </source>
</evidence>
<gene>
    <name evidence="2" type="ORF">CLV71_110362</name>
</gene>
<dbReference type="OrthoDB" id="3699326at2"/>
<dbReference type="AlphaFoldDB" id="A0A4R7VDU6"/>
<feature type="compositionally biased region" description="Polar residues" evidence="1">
    <location>
        <begin position="51"/>
        <end position="62"/>
    </location>
</feature>
<organism evidence="2 3">
    <name type="scientific">Actinophytocola oryzae</name>
    <dbReference type="NCBI Taxonomy" id="502181"/>
    <lineage>
        <taxon>Bacteria</taxon>
        <taxon>Bacillati</taxon>
        <taxon>Actinomycetota</taxon>
        <taxon>Actinomycetes</taxon>
        <taxon>Pseudonocardiales</taxon>
        <taxon>Pseudonocardiaceae</taxon>
    </lineage>
</organism>
<dbReference type="Proteomes" id="UP000294927">
    <property type="component" value="Unassembled WGS sequence"/>
</dbReference>
<evidence type="ECO:0008006" key="4">
    <source>
        <dbReference type="Google" id="ProtNLM"/>
    </source>
</evidence>
<evidence type="ECO:0000313" key="2">
    <source>
        <dbReference type="EMBL" id="TDV47178.1"/>
    </source>
</evidence>
<protein>
    <recommendedName>
        <fullName evidence="4">Excreted virulence factor EspC (Type VII ESX diderm)</fullName>
    </recommendedName>
</protein>
<accession>A0A4R7VDU6</accession>
<feature type="compositionally biased region" description="Basic and acidic residues" evidence="1">
    <location>
        <begin position="63"/>
        <end position="76"/>
    </location>
</feature>
<proteinExistence type="predicted"/>
<feature type="compositionally biased region" description="Polar residues" evidence="1">
    <location>
        <begin position="124"/>
        <end position="145"/>
    </location>
</feature>
<evidence type="ECO:0000256" key="1">
    <source>
        <dbReference type="SAM" id="MobiDB-lite"/>
    </source>
</evidence>
<keyword evidence="3" id="KW-1185">Reference proteome</keyword>
<feature type="region of interest" description="Disordered" evidence="1">
    <location>
        <begin position="1"/>
        <end position="87"/>
    </location>
</feature>
<dbReference type="Gene3D" id="1.10.287.1060">
    <property type="entry name" value="ESAT-6-like"/>
    <property type="match status" value="1"/>
</dbReference>
<sequence>MTAPTVAGARQTRANRASKTVRGNADVNTPPPSSNTTNGVAAPDGYKADTDSMSSAGRTISTKAEDAKGEVEEVKPAKTQAAEFGTHPDHQAWQKDYAAAFDQLGAGATAMCDNLMAFAGQLGGSSTSYTEQESSASTTVTNAGS</sequence>
<comment type="caution">
    <text evidence="2">The sequence shown here is derived from an EMBL/GenBank/DDBJ whole genome shotgun (WGS) entry which is preliminary data.</text>
</comment>